<dbReference type="EMBL" id="LR798336">
    <property type="protein sequence ID" value="CAB5224928.1"/>
    <property type="molecule type" value="Genomic_DNA"/>
</dbReference>
<protein>
    <submittedName>
        <fullName evidence="2">Uncharacterized protein</fullName>
    </submittedName>
</protein>
<name>A0A6J7XBC8_9CAUD</name>
<dbReference type="EMBL" id="LR796712">
    <property type="protein sequence ID" value="CAB4160959.1"/>
    <property type="molecule type" value="Genomic_DNA"/>
</dbReference>
<sequence length="91" mass="11011">MFGCGKIKKWIEFRFITLDQHLSFKEKMNKRIYNIENKIEALEKYIEIGYVHKRIPEKNKELKSCKYCGQNIVIKDEFYFMYGKCTDCGRP</sequence>
<gene>
    <name evidence="1" type="ORF">UFOVP733_20</name>
    <name evidence="2" type="ORF">UFOVP743_39</name>
</gene>
<proteinExistence type="predicted"/>
<accession>A0A6J7XBC8</accession>
<evidence type="ECO:0000313" key="2">
    <source>
        <dbReference type="EMBL" id="CAB5224928.1"/>
    </source>
</evidence>
<reference evidence="2" key="1">
    <citation type="submission" date="2020-05" db="EMBL/GenBank/DDBJ databases">
        <authorList>
            <person name="Chiriac C."/>
            <person name="Salcher M."/>
            <person name="Ghai R."/>
            <person name="Kavagutti S V."/>
        </authorList>
    </citation>
    <scope>NUCLEOTIDE SEQUENCE</scope>
</reference>
<evidence type="ECO:0000313" key="1">
    <source>
        <dbReference type="EMBL" id="CAB4160959.1"/>
    </source>
</evidence>
<organism evidence="2">
    <name type="scientific">uncultured Caudovirales phage</name>
    <dbReference type="NCBI Taxonomy" id="2100421"/>
    <lineage>
        <taxon>Viruses</taxon>
        <taxon>Duplodnaviria</taxon>
        <taxon>Heunggongvirae</taxon>
        <taxon>Uroviricota</taxon>
        <taxon>Caudoviricetes</taxon>
        <taxon>Peduoviridae</taxon>
        <taxon>Maltschvirus</taxon>
        <taxon>Maltschvirus maltsch</taxon>
    </lineage>
</organism>